<comment type="caution">
    <text evidence="4">The sequence shown here is derived from an EMBL/GenBank/DDBJ whole genome shotgun (WGS) entry which is preliminary data.</text>
</comment>
<feature type="compositionally biased region" description="Basic and acidic residues" evidence="3">
    <location>
        <begin position="11"/>
        <end position="24"/>
    </location>
</feature>
<evidence type="ECO:0008006" key="6">
    <source>
        <dbReference type="Google" id="ProtNLM"/>
    </source>
</evidence>
<dbReference type="Proteomes" id="UP000239698">
    <property type="component" value="Unassembled WGS sequence"/>
</dbReference>
<evidence type="ECO:0000256" key="1">
    <source>
        <dbReference type="ARBA" id="ARBA00022722"/>
    </source>
</evidence>
<keyword evidence="5" id="KW-1185">Reference proteome</keyword>
<evidence type="ECO:0000313" key="5">
    <source>
        <dbReference type="Proteomes" id="UP000239698"/>
    </source>
</evidence>
<reference evidence="4 5" key="1">
    <citation type="submission" date="2018-02" db="EMBL/GenBank/DDBJ databases">
        <title>Bacteriophage NCPPB3778 and a type I-E CRISPR drive the evolution of the US Biological Select Agent, Rathayibacter toxicus.</title>
        <authorList>
            <person name="Davis E.W.II."/>
            <person name="Tabima J.F."/>
            <person name="Weisberg A.J."/>
            <person name="Lopes L.D."/>
            <person name="Wiseman M.S."/>
            <person name="Wiseman M.S."/>
            <person name="Pupko T."/>
            <person name="Belcher M.S."/>
            <person name="Sechler A.J."/>
            <person name="Tancos M.A."/>
            <person name="Schroeder B.K."/>
            <person name="Murray T.D."/>
            <person name="Luster D.G."/>
            <person name="Schneider W.L."/>
            <person name="Rogers E."/>
            <person name="Andreote F.D."/>
            <person name="Grunwald N.J."/>
            <person name="Putnam M.L."/>
            <person name="Chang J.H."/>
        </authorList>
    </citation>
    <scope>NUCLEOTIDE SEQUENCE [LARGE SCALE GENOMIC DNA]</scope>
    <source>
        <strain evidence="4 5">AY1D6</strain>
    </source>
</reference>
<dbReference type="InterPro" id="IPR016191">
    <property type="entry name" value="Ribonuclease/ribotoxin"/>
</dbReference>
<evidence type="ECO:0000256" key="2">
    <source>
        <dbReference type="ARBA" id="ARBA00022801"/>
    </source>
</evidence>
<keyword evidence="1" id="KW-0540">Nuclease</keyword>
<evidence type="ECO:0000256" key="3">
    <source>
        <dbReference type="SAM" id="MobiDB-lite"/>
    </source>
</evidence>
<dbReference type="NCBIfam" id="TIGR03696">
    <property type="entry name" value="Rhs_assc_core"/>
    <property type="match status" value="1"/>
</dbReference>
<dbReference type="Gene3D" id="3.10.450.30">
    <property type="entry name" value="Microbial ribonucleases"/>
    <property type="match status" value="1"/>
</dbReference>
<feature type="non-terminal residue" evidence="4">
    <location>
        <position position="1"/>
    </location>
</feature>
<protein>
    <recommendedName>
        <fullName evidence="6">Type IV secretion protein Rhs</fullName>
    </recommendedName>
</protein>
<organism evidence="4 5">
    <name type="scientific">Rathayibacter rathayi</name>
    <name type="common">Corynebacterium rathayi</name>
    <dbReference type="NCBI Taxonomy" id="33887"/>
    <lineage>
        <taxon>Bacteria</taxon>
        <taxon>Bacillati</taxon>
        <taxon>Actinomycetota</taxon>
        <taxon>Actinomycetes</taxon>
        <taxon>Micrococcales</taxon>
        <taxon>Microbacteriaceae</taxon>
        <taxon>Rathayibacter</taxon>
    </lineage>
</organism>
<dbReference type="InterPro" id="IPR022385">
    <property type="entry name" value="Rhs_assc_core"/>
</dbReference>
<dbReference type="SUPFAM" id="SSF53933">
    <property type="entry name" value="Microbial ribonucleases"/>
    <property type="match status" value="1"/>
</dbReference>
<dbReference type="RefSeq" id="WP_276527195.1">
    <property type="nucleotide sequence ID" value="NZ_PSUR01000032.1"/>
</dbReference>
<dbReference type="Gene3D" id="2.180.10.10">
    <property type="entry name" value="RHS repeat-associated core"/>
    <property type="match status" value="1"/>
</dbReference>
<feature type="region of interest" description="Disordered" evidence="3">
    <location>
        <begin position="294"/>
        <end position="388"/>
    </location>
</feature>
<accession>A0ABX5ADI7</accession>
<feature type="region of interest" description="Disordered" evidence="3">
    <location>
        <begin position="1"/>
        <end position="30"/>
    </location>
</feature>
<gene>
    <name evidence="4" type="ORF">C5C40_10515</name>
</gene>
<evidence type="ECO:0000313" key="4">
    <source>
        <dbReference type="EMBL" id="PPH75730.1"/>
    </source>
</evidence>
<dbReference type="EMBL" id="PSVT01000022">
    <property type="protein sequence ID" value="PPH75730.1"/>
    <property type="molecule type" value="Genomic_DNA"/>
</dbReference>
<proteinExistence type="predicted"/>
<name>A0ABX5ADI7_RATRA</name>
<keyword evidence="2" id="KW-0378">Hydrolase</keyword>
<sequence>TPGGVTGVGDHWSDPGWRPERSTTAHDPWNPTAATPVADGIGLTPAGALTFAGLEWMGHRAYDPTTRGFLSTDPLSPTWGAAWSGNPYSFAGNDPVHALDPTGLSPITDAQLQAYRDGNNGALAAAGDWFAHNWEYIAGGAMALAGGALMFTGVGGPLGAALVGAGIDVIIQKATTGSVNWAQTALTAVTGGLGSSMTAARLGAAGINGLKAAVASEAASGAASGAAGDAYAYATAPGPHTLDGFLQASGGGALTGAAMGASGPLLGRGLTGAGRAAAGALETDLTHAREALGKLDPRPVSPRSDVLHGPIPEKPTQLLDRLDTTGEKFPNIKGGQRWNNDPKPGHTRLPTSTADGTPIEYKEYELDPKIPGQRRPSPRVVTGDDGSTYYSPDHYHNFFLMRE</sequence>